<evidence type="ECO:0000313" key="1">
    <source>
        <dbReference type="EMBL" id="KAI4338735.1"/>
    </source>
</evidence>
<proteinExistence type="predicted"/>
<gene>
    <name evidence="1" type="ORF">MLD38_023756</name>
</gene>
<evidence type="ECO:0000313" key="2">
    <source>
        <dbReference type="Proteomes" id="UP001057402"/>
    </source>
</evidence>
<accession>A0ACB9NWU6</accession>
<dbReference type="Proteomes" id="UP001057402">
    <property type="component" value="Chromosome 7"/>
</dbReference>
<sequence length="530" mass="59952">MKIGKSFLCCLLFTFHRFFLASLVLGKRRTGQEEFLHDLFTAKFTDRVDTDLVEGQLDDLEDLESVQANVYSHTGLKEADRILKFPRQPIVEFSQFGGYITVSQFAGRAFYYYFVEATKNKESLPLLRWLNGGPGCSSLAYGAMQELGPFRVYSDGKTLFRNPYSWNNAANVLFLEFPAGVGFSYSNTTSDYNNNGDKRTAMDNYVFLLNWLERFPEYKDRDFYISGESYAGHYVPQLAHLIVHYNKKAGKTIINLKGVIMGNAAINVETDERGRFKYYASHALIPSHTNDKIQRLCHLTFYAAAWSAKCKSAMTEAFNDYGYLDIYSIYAPLCMDGNITARQKAASVPKLLDLVSIYLISILILIAFAGLAMQVKNVDPCISYYMYAYMNLPDVQTAIHANVTNIKLFDWEPCSDVIQNWGDAPTTTIPILRKLMDGGVCVWMFSGDTDGRVPFVSTLDSLGTMKMPIKDRWRPWFHKGEVGGYIQVFEGDLTFVTVRGAGHMVPSDQPSRALSLISHFLTRTLLPDKP</sequence>
<organism evidence="1 2">
    <name type="scientific">Melastoma candidum</name>
    <dbReference type="NCBI Taxonomy" id="119954"/>
    <lineage>
        <taxon>Eukaryota</taxon>
        <taxon>Viridiplantae</taxon>
        <taxon>Streptophyta</taxon>
        <taxon>Embryophyta</taxon>
        <taxon>Tracheophyta</taxon>
        <taxon>Spermatophyta</taxon>
        <taxon>Magnoliopsida</taxon>
        <taxon>eudicotyledons</taxon>
        <taxon>Gunneridae</taxon>
        <taxon>Pentapetalae</taxon>
        <taxon>rosids</taxon>
        <taxon>malvids</taxon>
        <taxon>Myrtales</taxon>
        <taxon>Melastomataceae</taxon>
        <taxon>Melastomatoideae</taxon>
        <taxon>Melastomateae</taxon>
        <taxon>Melastoma</taxon>
    </lineage>
</organism>
<reference evidence="2" key="1">
    <citation type="journal article" date="2023" name="Front. Plant Sci.">
        <title>Chromosomal-level genome assembly of Melastoma candidum provides insights into trichome evolution.</title>
        <authorList>
            <person name="Zhong Y."/>
            <person name="Wu W."/>
            <person name="Sun C."/>
            <person name="Zou P."/>
            <person name="Liu Y."/>
            <person name="Dai S."/>
            <person name="Zhou R."/>
        </authorList>
    </citation>
    <scope>NUCLEOTIDE SEQUENCE [LARGE SCALE GENOMIC DNA]</scope>
</reference>
<protein>
    <submittedName>
        <fullName evidence="1">Uncharacterized protein</fullName>
    </submittedName>
</protein>
<comment type="caution">
    <text evidence="1">The sequence shown here is derived from an EMBL/GenBank/DDBJ whole genome shotgun (WGS) entry which is preliminary data.</text>
</comment>
<dbReference type="EMBL" id="CM042886">
    <property type="protein sequence ID" value="KAI4338735.1"/>
    <property type="molecule type" value="Genomic_DNA"/>
</dbReference>
<keyword evidence="2" id="KW-1185">Reference proteome</keyword>
<name>A0ACB9NWU6_9MYRT</name>